<dbReference type="GeneID" id="28662001"/>
<dbReference type="InterPro" id="IPR041715">
    <property type="entry name" value="HisRS-like_core"/>
</dbReference>
<dbReference type="GO" id="GO:0005737">
    <property type="term" value="C:cytoplasm"/>
    <property type="evidence" value="ECO:0007669"/>
    <property type="project" value="InterPro"/>
</dbReference>
<dbReference type="KEGG" id="ccoc:CCON33237_0333"/>
<name>A0A0M4STC7_9BACT</name>
<accession>A0A0M4STC7</accession>
<gene>
    <name evidence="2" type="primary">hisZ</name>
    <name evidence="2" type="ORF">CCON33237_0333</name>
</gene>
<organism evidence="2 3">
    <name type="scientific">Campylobacter concisus</name>
    <dbReference type="NCBI Taxonomy" id="199"/>
    <lineage>
        <taxon>Bacteria</taxon>
        <taxon>Pseudomonadati</taxon>
        <taxon>Campylobacterota</taxon>
        <taxon>Epsilonproteobacteria</taxon>
        <taxon>Campylobacterales</taxon>
        <taxon>Campylobacteraceae</taxon>
        <taxon>Campylobacter</taxon>
    </lineage>
</organism>
<dbReference type="EMBL" id="CP012541">
    <property type="protein sequence ID" value="ALF47041.1"/>
    <property type="molecule type" value="Genomic_DNA"/>
</dbReference>
<dbReference type="Proteomes" id="UP000066049">
    <property type="component" value="Chromosome"/>
</dbReference>
<keyword evidence="2" id="KW-0328">Glycosyltransferase</keyword>
<dbReference type="AlphaFoldDB" id="A0A0M4STC7"/>
<dbReference type="InterPro" id="IPR045864">
    <property type="entry name" value="aa-tRNA-synth_II/BPL/LPL"/>
</dbReference>
<dbReference type="EC" id="2.4.2.17" evidence="2"/>
<keyword evidence="2" id="KW-0808">Transferase</keyword>
<evidence type="ECO:0000313" key="2">
    <source>
        <dbReference type="EMBL" id="ALF47041.1"/>
    </source>
</evidence>
<dbReference type="SUPFAM" id="SSF55681">
    <property type="entry name" value="Class II aaRS and biotin synthetases"/>
    <property type="match status" value="1"/>
</dbReference>
<dbReference type="Gene3D" id="3.30.930.10">
    <property type="entry name" value="Bira Bifunctional Protein, Domain 2"/>
    <property type="match status" value="1"/>
</dbReference>
<proteinExistence type="predicted"/>
<dbReference type="InterPro" id="IPR004516">
    <property type="entry name" value="HisRS/HisZ"/>
</dbReference>
<evidence type="ECO:0000259" key="1">
    <source>
        <dbReference type="Pfam" id="PF13393"/>
    </source>
</evidence>
<evidence type="ECO:0000313" key="3">
    <source>
        <dbReference type="Proteomes" id="UP000066049"/>
    </source>
</evidence>
<feature type="domain" description="Class II Histidinyl-tRNA synthetase (HisRS)-like catalytic core" evidence="1">
    <location>
        <begin position="25"/>
        <end position="278"/>
    </location>
</feature>
<dbReference type="PANTHER" id="PTHR43707">
    <property type="entry name" value="HISTIDYL-TRNA SYNTHETASE"/>
    <property type="match status" value="1"/>
</dbReference>
<protein>
    <submittedName>
        <fullName evidence="2">ATP phosphoribosyltransferase HisG(S)Z, hetero-octameric short form, regulatory subunit</fullName>
        <ecNumber evidence="2">2.4.2.17</ecNumber>
    </submittedName>
</protein>
<dbReference type="PANTHER" id="PTHR43707:SF1">
    <property type="entry name" value="HISTIDINE--TRNA LIGASE, MITOCHONDRIAL-RELATED"/>
    <property type="match status" value="1"/>
</dbReference>
<dbReference type="GO" id="GO:0003879">
    <property type="term" value="F:ATP phosphoribosyltransferase activity"/>
    <property type="evidence" value="ECO:0007669"/>
    <property type="project" value="UniProtKB-EC"/>
</dbReference>
<dbReference type="NCBIfam" id="NF008946">
    <property type="entry name" value="PRK12293.1"/>
    <property type="match status" value="1"/>
</dbReference>
<dbReference type="PATRIC" id="fig|199.248.peg.355"/>
<sequence>MNENVLNVYEHEIPNGSKLYFAGSAKLKRQIEQKASEILEKEGFSEIVTPFFSYHQHLSVDATNLLRFSDSLNHEISLRADSTVDTVRIVLRRLKANESKRWFYIQPVFRYPSQEIYQIGAELIGENDVLKSINIVAKLLNELKMDTFLQVSNIQIPRVICEILSVPIEIFENGQMEKILSQNVPWLSALALLKSVDELDEVIKISPSKLKEPLENLRNLASDLEYKNLRIVPLYYSKMRYYDSLFFRFLRNNSIIASGGSYEIDGKINSGFAVYTDALIEEKINLRK</sequence>
<dbReference type="GO" id="GO:0004821">
    <property type="term" value="F:histidine-tRNA ligase activity"/>
    <property type="evidence" value="ECO:0007669"/>
    <property type="project" value="TreeGrafter"/>
</dbReference>
<dbReference type="GO" id="GO:0006427">
    <property type="term" value="P:histidyl-tRNA aminoacylation"/>
    <property type="evidence" value="ECO:0007669"/>
    <property type="project" value="TreeGrafter"/>
</dbReference>
<dbReference type="RefSeq" id="WP_054196123.1">
    <property type="nucleotide sequence ID" value="NZ_CABMKQ010000002.1"/>
</dbReference>
<dbReference type="Pfam" id="PF13393">
    <property type="entry name" value="tRNA-synt_His"/>
    <property type="match status" value="1"/>
</dbReference>
<reference evidence="3" key="1">
    <citation type="submission" date="2015-08" db="EMBL/GenBank/DDBJ databases">
        <title>Comparative genomics of the Campylobacter concisus group.</title>
        <authorList>
            <person name="Miller W.G."/>
            <person name="Yee E."/>
            <person name="Chapman M.H."/>
            <person name="Huynh S."/>
            <person name="Bono J.L."/>
            <person name="On S.L.W."/>
            <person name="St Leger J."/>
            <person name="Foster G."/>
            <person name="Parker C.T."/>
        </authorList>
    </citation>
    <scope>NUCLEOTIDE SEQUENCE [LARGE SCALE GENOMIC DNA]</scope>
    <source>
        <strain evidence="3">ATCC 33237</strain>
    </source>
</reference>